<sequence>MAARVIAIISAIALAFGFIECGRCPYEKFTPNHSFCKPPNPSCNILQRGVGAGDRMKILKLHNDYRAKVAAGQELKLEDSTAAICRMVWDDELAAVAQSTLNNAISSMTAVNVAKLRGLELAKTST</sequence>
<feature type="signal peptide" evidence="1">
    <location>
        <begin position="1"/>
        <end position="21"/>
    </location>
</feature>
<protein>
    <submittedName>
        <fullName evidence="2">U10-Eretoxin-Ek1z_1</fullName>
    </submittedName>
</protein>
<organism evidence="2">
    <name type="scientific">Eresus cinnaberinus</name>
    <name type="common">Ladybird spider</name>
    <name type="synonym">Eresus kollari</name>
    <dbReference type="NCBI Taxonomy" id="175337"/>
    <lineage>
        <taxon>Eukaryota</taxon>
        <taxon>Metazoa</taxon>
        <taxon>Ecdysozoa</taxon>
        <taxon>Arthropoda</taxon>
        <taxon>Chelicerata</taxon>
        <taxon>Arachnida</taxon>
        <taxon>Araneae</taxon>
        <taxon>Araneomorphae</taxon>
        <taxon>Entelegynae</taxon>
        <taxon>Eresoidea</taxon>
        <taxon>Eresidae</taxon>
        <taxon>Eresus</taxon>
    </lineage>
</organism>
<proteinExistence type="predicted"/>
<reference evidence="2" key="1">
    <citation type="submission" date="2017-05" db="EMBL/GenBank/DDBJ databases">
        <authorList>
            <person name="Song R."/>
            <person name="Chenine A.L."/>
            <person name="Ruprecht R.M."/>
        </authorList>
    </citation>
    <scope>NUCLEOTIDE SEQUENCE</scope>
</reference>
<keyword evidence="1" id="KW-0732">Signal</keyword>
<name>A0A2D0PC34_ERECI</name>
<feature type="chain" id="PRO_5012948821" evidence="1">
    <location>
        <begin position="22"/>
        <end position="126"/>
    </location>
</feature>
<dbReference type="AlphaFoldDB" id="A0A2D0PC34"/>
<reference evidence="2" key="2">
    <citation type="submission" date="2017-10" db="EMBL/GenBank/DDBJ databases">
        <title>Unravelling the molecular evolution of spider venoms.</title>
        <authorList>
            <person name="Pineda S."/>
        </authorList>
    </citation>
    <scope>NUCLEOTIDE SEQUENCE</scope>
</reference>
<dbReference type="EMBL" id="HAHE01000214">
    <property type="protein sequence ID" value="SNX34771.1"/>
    <property type="molecule type" value="Transcribed_RNA"/>
</dbReference>
<dbReference type="InterPro" id="IPR035940">
    <property type="entry name" value="CAP_sf"/>
</dbReference>
<dbReference type="SUPFAM" id="SSF55797">
    <property type="entry name" value="PR-1-like"/>
    <property type="match status" value="1"/>
</dbReference>
<evidence type="ECO:0000256" key="1">
    <source>
        <dbReference type="SAM" id="SignalP"/>
    </source>
</evidence>
<evidence type="ECO:0000313" key="2">
    <source>
        <dbReference type="EMBL" id="SNX34771.1"/>
    </source>
</evidence>
<accession>A0A2D0PC34</accession>
<dbReference type="Gene3D" id="3.40.33.10">
    <property type="entry name" value="CAP"/>
    <property type="match status" value="1"/>
</dbReference>